<dbReference type="GO" id="GO:0004722">
    <property type="term" value="F:protein serine/threonine phosphatase activity"/>
    <property type="evidence" value="ECO:0007669"/>
    <property type="project" value="TreeGrafter"/>
</dbReference>
<dbReference type="RefSeq" id="WP_012021435.1">
    <property type="nucleotide sequence ID" value="NZ_AP019770.1"/>
</dbReference>
<dbReference type="InterPro" id="IPR029052">
    <property type="entry name" value="Metallo-depent_PP-like"/>
</dbReference>
<dbReference type="AlphaFoldDB" id="A0A088E7G0"/>
<dbReference type="SMART" id="SM00156">
    <property type="entry name" value="PP2Ac"/>
    <property type="match status" value="1"/>
</dbReference>
<dbReference type="SUPFAM" id="SSF56300">
    <property type="entry name" value="Metallo-dependent phosphatases"/>
    <property type="match status" value="1"/>
</dbReference>
<sequence>MSSWPQERRDSLLELVRKSREIFSSMKPLLRVGDRPRAVFVGDTHGAFMVTKYVFENFSDYDAIVFLGDYVDREPYGLENLEIILSHFVENKDKVIVLRGNHESPLTNEYYGFRAEVREKLGDENYKEFVDLFSEMPYAAIVNNYLCVHGGIARNLKNVQQIEELKKPDIIPEDEIAFEMLWNDPREELDGFVPNIRGEGTFFYGKDVTLEFLKENSLKGIIRGHEVADGFRSEIDERVITVFSSRYHKMRAGILLQDGEKFNMVYLDEEFLLKGDKS</sequence>
<dbReference type="PANTHER" id="PTHR11668">
    <property type="entry name" value="SERINE/THREONINE PROTEIN PHOSPHATASE"/>
    <property type="match status" value="1"/>
</dbReference>
<dbReference type="InterPro" id="IPR050341">
    <property type="entry name" value="PP1_catalytic_subunit"/>
</dbReference>
<feature type="domain" description="Serine/threonine specific protein phosphatases" evidence="1">
    <location>
        <begin position="98"/>
        <end position="103"/>
    </location>
</feature>
<dbReference type="InterPro" id="IPR004843">
    <property type="entry name" value="Calcineurin-like_PHP"/>
</dbReference>
<dbReference type="OMA" id="MCLKVKY"/>
<evidence type="ECO:0000259" key="1">
    <source>
        <dbReference type="PROSITE" id="PS00125"/>
    </source>
</evidence>
<protein>
    <submittedName>
        <fullName evidence="2">Metallophosphoesterase</fullName>
    </submittedName>
</protein>
<gene>
    <name evidence="2" type="ORF">HA72_1491</name>
</gene>
<dbReference type="GeneID" id="91755995"/>
<organism evidence="2 3">
    <name type="scientific">Metallosphaera sedula</name>
    <dbReference type="NCBI Taxonomy" id="43687"/>
    <lineage>
        <taxon>Archaea</taxon>
        <taxon>Thermoproteota</taxon>
        <taxon>Thermoprotei</taxon>
        <taxon>Sulfolobales</taxon>
        <taxon>Sulfolobaceae</taxon>
        <taxon>Metallosphaera</taxon>
    </lineage>
</organism>
<evidence type="ECO:0000313" key="2">
    <source>
        <dbReference type="EMBL" id="AIM27632.1"/>
    </source>
</evidence>
<reference evidence="2 3" key="1">
    <citation type="journal article" date="2014" name="J. Bacteriol.">
        <title>Role of an Archaeal PitA Transporter in the Copper and Arsenic Resistance of Metallosphaera sedula, an Extreme Thermoacidophile.</title>
        <authorList>
            <person name="McCarthy S."/>
            <person name="Ai C."/>
            <person name="Wheaton G."/>
            <person name="Tevatia R."/>
            <person name="Eckrich V."/>
            <person name="Kelly R."/>
            <person name="Blum P."/>
        </authorList>
    </citation>
    <scope>NUCLEOTIDE SEQUENCE [LARGE SCALE GENOMIC DNA]</scope>
    <source>
        <strain evidence="2 3">CuR1</strain>
    </source>
</reference>
<accession>A0A088E7G0</accession>
<dbReference type="Gene3D" id="3.60.21.10">
    <property type="match status" value="1"/>
</dbReference>
<dbReference type="OrthoDB" id="303721at2157"/>
<dbReference type="Pfam" id="PF00149">
    <property type="entry name" value="Metallophos"/>
    <property type="match status" value="1"/>
</dbReference>
<dbReference type="PROSITE" id="PS00125">
    <property type="entry name" value="SER_THR_PHOSPHATASE"/>
    <property type="match status" value="1"/>
</dbReference>
<proteinExistence type="predicted"/>
<evidence type="ECO:0000313" key="3">
    <source>
        <dbReference type="Proteomes" id="UP000029084"/>
    </source>
</evidence>
<dbReference type="CDD" id="cd00144">
    <property type="entry name" value="MPP_PPP_family"/>
    <property type="match status" value="1"/>
</dbReference>
<dbReference type="InterPro" id="IPR006186">
    <property type="entry name" value="Ser/Thr-sp_prot-phosphatase"/>
</dbReference>
<name>A0A088E7G0_9CREN</name>
<dbReference type="GO" id="GO:0005737">
    <property type="term" value="C:cytoplasm"/>
    <property type="evidence" value="ECO:0007669"/>
    <property type="project" value="TreeGrafter"/>
</dbReference>
<dbReference type="Proteomes" id="UP000029084">
    <property type="component" value="Chromosome"/>
</dbReference>
<dbReference type="PRINTS" id="PR00114">
    <property type="entry name" value="STPHPHTASE"/>
</dbReference>
<dbReference type="EMBL" id="CP008822">
    <property type="protein sequence ID" value="AIM27632.1"/>
    <property type="molecule type" value="Genomic_DNA"/>
</dbReference>
<dbReference type="PANTHER" id="PTHR11668:SF496">
    <property type="entry name" value="SERINE_THREONINE-PROTEIN PHOSPHATASE"/>
    <property type="match status" value="1"/>
</dbReference>